<dbReference type="PANTHER" id="PTHR34989:SF1">
    <property type="entry name" value="PROTEIN HDED"/>
    <property type="match status" value="1"/>
</dbReference>
<feature type="transmembrane region" description="Helical" evidence="1">
    <location>
        <begin position="30"/>
        <end position="48"/>
    </location>
</feature>
<comment type="caution">
    <text evidence="2">The sequence shown here is derived from an EMBL/GenBank/DDBJ whole genome shotgun (WGS) entry which is preliminary data.</text>
</comment>
<keyword evidence="1" id="KW-0812">Transmembrane</keyword>
<gene>
    <name evidence="2" type="ORF">GCM10025751_21220</name>
</gene>
<feature type="transmembrane region" description="Helical" evidence="1">
    <location>
        <begin position="165"/>
        <end position="186"/>
    </location>
</feature>
<feature type="transmembrane region" description="Helical" evidence="1">
    <location>
        <begin position="54"/>
        <end position="73"/>
    </location>
</feature>
<feature type="transmembrane region" description="Helical" evidence="1">
    <location>
        <begin position="80"/>
        <end position="103"/>
    </location>
</feature>
<evidence type="ECO:0000313" key="2">
    <source>
        <dbReference type="EMBL" id="GAA5048959.1"/>
    </source>
</evidence>
<name>A0AAV3UGB5_9EURY</name>
<protein>
    <submittedName>
        <fullName evidence="2">DUF308 domain-containing protein</fullName>
    </submittedName>
</protein>
<reference evidence="2 3" key="1">
    <citation type="journal article" date="2019" name="Int. J. Syst. Evol. Microbiol.">
        <title>The Global Catalogue of Microorganisms (GCM) 10K type strain sequencing project: providing services to taxonomists for standard genome sequencing and annotation.</title>
        <authorList>
            <consortium name="The Broad Institute Genomics Platform"/>
            <consortium name="The Broad Institute Genome Sequencing Center for Infectious Disease"/>
            <person name="Wu L."/>
            <person name="Ma J."/>
        </authorList>
    </citation>
    <scope>NUCLEOTIDE SEQUENCE [LARGE SCALE GENOMIC DNA]</scope>
    <source>
        <strain evidence="2 3">JCM 17504</strain>
    </source>
</reference>
<dbReference type="GO" id="GO:0005886">
    <property type="term" value="C:plasma membrane"/>
    <property type="evidence" value="ECO:0007669"/>
    <property type="project" value="TreeGrafter"/>
</dbReference>
<dbReference type="Proteomes" id="UP001501729">
    <property type="component" value="Unassembled WGS sequence"/>
</dbReference>
<dbReference type="EMBL" id="BAABKX010000003">
    <property type="protein sequence ID" value="GAA5048959.1"/>
    <property type="molecule type" value="Genomic_DNA"/>
</dbReference>
<dbReference type="PANTHER" id="PTHR34989">
    <property type="entry name" value="PROTEIN HDED"/>
    <property type="match status" value="1"/>
</dbReference>
<accession>A0AAV3UGB5</accession>
<dbReference type="InterPro" id="IPR005325">
    <property type="entry name" value="DUF308_memb"/>
</dbReference>
<sequence>MSVGGEIEMSTVSTRDDEEIANTVQDTWRLLMGVGVVLTVVGLAAIFTPLFTGIALSFLLGAYLVLGGVAHFVHAFSGRGWTGVIGQTILALVFVVAGIAFLLNPLVGLSALTLLLITFFLVEGLVEIGMGLRLRPARGWLWVVVSGVVSLAVALFVWLEYPSSALWAVGLLFGVGLLTSGLSIVATAMGGRAVAKEAVGEKVGEVG</sequence>
<proteinExistence type="predicted"/>
<feature type="transmembrane region" description="Helical" evidence="1">
    <location>
        <begin position="109"/>
        <end position="128"/>
    </location>
</feature>
<dbReference type="Pfam" id="PF03729">
    <property type="entry name" value="DUF308"/>
    <property type="match status" value="2"/>
</dbReference>
<evidence type="ECO:0000256" key="1">
    <source>
        <dbReference type="SAM" id="Phobius"/>
    </source>
</evidence>
<keyword evidence="1" id="KW-1133">Transmembrane helix</keyword>
<dbReference type="AlphaFoldDB" id="A0AAV3UGB5"/>
<keyword evidence="3" id="KW-1185">Reference proteome</keyword>
<keyword evidence="1" id="KW-0472">Membrane</keyword>
<evidence type="ECO:0000313" key="3">
    <source>
        <dbReference type="Proteomes" id="UP001501729"/>
    </source>
</evidence>
<dbReference type="InterPro" id="IPR052712">
    <property type="entry name" value="Acid_resist_chaperone_HdeD"/>
</dbReference>
<organism evidence="2 3">
    <name type="scientific">Haladaptatus pallidirubidus</name>
    <dbReference type="NCBI Taxonomy" id="1008152"/>
    <lineage>
        <taxon>Archaea</taxon>
        <taxon>Methanobacteriati</taxon>
        <taxon>Methanobacteriota</taxon>
        <taxon>Stenosarchaea group</taxon>
        <taxon>Halobacteria</taxon>
        <taxon>Halobacteriales</taxon>
        <taxon>Haladaptataceae</taxon>
        <taxon>Haladaptatus</taxon>
    </lineage>
</organism>
<feature type="transmembrane region" description="Helical" evidence="1">
    <location>
        <begin position="140"/>
        <end position="159"/>
    </location>
</feature>